<evidence type="ECO:0000313" key="2">
    <source>
        <dbReference type="EMBL" id="PRY29430.1"/>
    </source>
</evidence>
<keyword evidence="1" id="KW-0812">Transmembrane</keyword>
<reference evidence="2 3" key="1">
    <citation type="submission" date="2018-03" db="EMBL/GenBank/DDBJ databases">
        <title>Genomic Encyclopedia of Archaeal and Bacterial Type Strains, Phase II (KMG-II): from individual species to whole genera.</title>
        <authorList>
            <person name="Goeker M."/>
        </authorList>
    </citation>
    <scope>NUCLEOTIDE SEQUENCE [LARGE SCALE GENOMIC DNA]</scope>
    <source>
        <strain evidence="2 3">DSM 45348</strain>
    </source>
</reference>
<dbReference type="Proteomes" id="UP000239209">
    <property type="component" value="Unassembled WGS sequence"/>
</dbReference>
<dbReference type="Pfam" id="PF14029">
    <property type="entry name" value="DUF4244"/>
    <property type="match status" value="1"/>
</dbReference>
<name>A0A2T0S7N7_9ACTN</name>
<comment type="caution">
    <text evidence="2">The sequence shown here is derived from an EMBL/GenBank/DDBJ whole genome shotgun (WGS) entry which is preliminary data.</text>
</comment>
<accession>A0A2T0S7N7</accession>
<sequence length="58" mass="6103">MHRFLARLAGPRADEGMNTAEYAVVGLAAVAFGGVLFKVLTSPGVSQALTRVIMEALK</sequence>
<proteinExistence type="predicted"/>
<evidence type="ECO:0000313" key="3">
    <source>
        <dbReference type="Proteomes" id="UP000239209"/>
    </source>
</evidence>
<gene>
    <name evidence="2" type="ORF">CLV70_106148</name>
</gene>
<keyword evidence="1" id="KW-0472">Membrane</keyword>
<dbReference type="InterPro" id="IPR025338">
    <property type="entry name" value="DUF4244"/>
</dbReference>
<keyword evidence="3" id="KW-1185">Reference proteome</keyword>
<dbReference type="AlphaFoldDB" id="A0A2T0S7N7"/>
<protein>
    <submittedName>
        <fullName evidence="2">Uncharacterized protein DUF4244</fullName>
    </submittedName>
</protein>
<keyword evidence="1" id="KW-1133">Transmembrane helix</keyword>
<feature type="transmembrane region" description="Helical" evidence="1">
    <location>
        <begin position="20"/>
        <end position="41"/>
    </location>
</feature>
<dbReference type="RefSeq" id="WP_106127082.1">
    <property type="nucleotide sequence ID" value="NZ_PVZG01000006.1"/>
</dbReference>
<evidence type="ECO:0000256" key="1">
    <source>
        <dbReference type="SAM" id="Phobius"/>
    </source>
</evidence>
<organism evidence="2 3">
    <name type="scientific">Pseudosporangium ferrugineum</name>
    <dbReference type="NCBI Taxonomy" id="439699"/>
    <lineage>
        <taxon>Bacteria</taxon>
        <taxon>Bacillati</taxon>
        <taxon>Actinomycetota</taxon>
        <taxon>Actinomycetes</taxon>
        <taxon>Micromonosporales</taxon>
        <taxon>Micromonosporaceae</taxon>
        <taxon>Pseudosporangium</taxon>
    </lineage>
</organism>
<dbReference type="EMBL" id="PVZG01000006">
    <property type="protein sequence ID" value="PRY29430.1"/>
    <property type="molecule type" value="Genomic_DNA"/>
</dbReference>